<feature type="transmembrane region" description="Helical" evidence="3">
    <location>
        <begin position="92"/>
        <end position="125"/>
    </location>
</feature>
<evidence type="ECO:0000256" key="1">
    <source>
        <dbReference type="ARBA" id="ARBA00004141"/>
    </source>
</evidence>
<dbReference type="AlphaFoldDB" id="A0AAQ3R4P7"/>
<feature type="transmembrane region" description="Helical" evidence="3">
    <location>
        <begin position="323"/>
        <end position="346"/>
    </location>
</feature>
<dbReference type="GO" id="GO:0022857">
    <property type="term" value="F:transmembrane transporter activity"/>
    <property type="evidence" value="ECO:0007669"/>
    <property type="project" value="InterPro"/>
</dbReference>
<dbReference type="PANTHER" id="PTHR23520:SF5">
    <property type="entry name" value="TRANSPORTER, PUTATIVE (AFU_ORTHOLOGUE AFUA_3G04000)-RELATED"/>
    <property type="match status" value="1"/>
</dbReference>
<evidence type="ECO:0000313" key="4">
    <source>
        <dbReference type="EMBL" id="WPG97373.1"/>
    </source>
</evidence>
<feature type="transmembrane region" description="Helical" evidence="3">
    <location>
        <begin position="366"/>
        <end position="388"/>
    </location>
</feature>
<keyword evidence="3" id="KW-0812">Transmembrane</keyword>
<keyword evidence="3" id="KW-0472">Membrane</keyword>
<dbReference type="GO" id="GO:0000329">
    <property type="term" value="C:fungal-type vacuole membrane"/>
    <property type="evidence" value="ECO:0007669"/>
    <property type="project" value="TreeGrafter"/>
</dbReference>
<dbReference type="EMBL" id="CP138580">
    <property type="protein sequence ID" value="WPG97373.1"/>
    <property type="molecule type" value="Genomic_DNA"/>
</dbReference>
<feature type="transmembrane region" description="Helical" evidence="3">
    <location>
        <begin position="38"/>
        <end position="55"/>
    </location>
</feature>
<dbReference type="Gene3D" id="1.20.1250.20">
    <property type="entry name" value="MFS general substrate transporter like domains"/>
    <property type="match status" value="1"/>
</dbReference>
<accession>A0AAQ3R4P7</accession>
<feature type="region of interest" description="Disordered" evidence="2">
    <location>
        <begin position="234"/>
        <end position="266"/>
    </location>
</feature>
<evidence type="ECO:0000256" key="3">
    <source>
        <dbReference type="SAM" id="Phobius"/>
    </source>
</evidence>
<protein>
    <submittedName>
        <fullName evidence="4">Major facilitator superfamily domain-containing protein</fullName>
    </submittedName>
</protein>
<feature type="transmembrane region" description="Helical" evidence="3">
    <location>
        <begin position="61"/>
        <end position="80"/>
    </location>
</feature>
<dbReference type="InterPro" id="IPR011701">
    <property type="entry name" value="MFS"/>
</dbReference>
<dbReference type="PANTHER" id="PTHR23520">
    <property type="entry name" value="TRANSPORTER, PUTATIVE (AFU_ORTHOLOGUE AFUA_3G04000)-RELATED"/>
    <property type="match status" value="1"/>
</dbReference>
<gene>
    <name evidence="4" type="ORF">R9X50_00014800</name>
</gene>
<dbReference type="Proteomes" id="UP001303373">
    <property type="component" value="Chromosome 1"/>
</dbReference>
<reference evidence="4 5" key="1">
    <citation type="submission" date="2023-11" db="EMBL/GenBank/DDBJ databases">
        <title>An acidophilic fungus is an integral part of prey digestion in a carnivorous sundew plant.</title>
        <authorList>
            <person name="Tsai I.J."/>
        </authorList>
    </citation>
    <scope>NUCLEOTIDE SEQUENCE [LARGE SCALE GENOMIC DNA]</scope>
    <source>
        <strain evidence="4">169a</strain>
    </source>
</reference>
<comment type="subcellular location">
    <subcellularLocation>
        <location evidence="1">Membrane</location>
        <topology evidence="1">Multi-pass membrane protein</topology>
    </subcellularLocation>
</comment>
<keyword evidence="3" id="KW-1133">Transmembrane helix</keyword>
<sequence>MEAIIRPFTWFYHEFGLDHIHATGRNAYLVILSRSMRMLAHGAVSLFLALYFAELKITDQYIGLFMTLTLLGDVILGIYLTLIADRFGRRNVLLLGSTMMMATGIIFAVFENYWILLIAAVIGVVSATGGDFGPFRSIEESIIYELTETSTRADVLAWYVTFSTVGSSLGNESSGRIIHYLEGLNNWSLLDAYRAVFWIYAGIGAFNAFLAFCLTKDCEMKKGGGAAYELVHSEQDEENEIESNGSPLQESRDGLQDEPLEEPKAKSWHSRFTGQLSQVSASTFKATWKLMFLLAVDSISDGMAAYPLTNYYMDQKFHPRKSTLGDIMSVAYFLGAISSVFAGPLARRVGLINAMVWSHAPSSASILFFPMPNNLPMTVVLLFTRAGLNNMDQAPRGALIAALTPPEERTAVLGIMGTLRMFAAMPGPWITGNLASIDLFGLAFSIGGSCRLAYDLSLYVLFRGTKL</sequence>
<evidence type="ECO:0000256" key="2">
    <source>
        <dbReference type="SAM" id="MobiDB-lite"/>
    </source>
</evidence>
<feature type="compositionally biased region" description="Basic and acidic residues" evidence="2">
    <location>
        <begin position="250"/>
        <end position="265"/>
    </location>
</feature>
<proteinExistence type="predicted"/>
<dbReference type="SUPFAM" id="SSF103473">
    <property type="entry name" value="MFS general substrate transporter"/>
    <property type="match status" value="1"/>
</dbReference>
<keyword evidence="5" id="KW-1185">Reference proteome</keyword>
<feature type="transmembrane region" description="Helical" evidence="3">
    <location>
        <begin position="195"/>
        <end position="214"/>
    </location>
</feature>
<evidence type="ECO:0000313" key="5">
    <source>
        <dbReference type="Proteomes" id="UP001303373"/>
    </source>
</evidence>
<organism evidence="4 5">
    <name type="scientific">Acrodontium crateriforme</name>
    <dbReference type="NCBI Taxonomy" id="150365"/>
    <lineage>
        <taxon>Eukaryota</taxon>
        <taxon>Fungi</taxon>
        <taxon>Dikarya</taxon>
        <taxon>Ascomycota</taxon>
        <taxon>Pezizomycotina</taxon>
        <taxon>Dothideomycetes</taxon>
        <taxon>Dothideomycetidae</taxon>
        <taxon>Mycosphaerellales</taxon>
        <taxon>Teratosphaeriaceae</taxon>
        <taxon>Acrodontium</taxon>
    </lineage>
</organism>
<dbReference type="InterPro" id="IPR036259">
    <property type="entry name" value="MFS_trans_sf"/>
</dbReference>
<dbReference type="Pfam" id="PF07690">
    <property type="entry name" value="MFS_1"/>
    <property type="match status" value="2"/>
</dbReference>
<name>A0AAQ3R4P7_9PEZI</name>